<dbReference type="AlphaFoldDB" id="A7ESK6"/>
<gene>
    <name evidence="1" type="ORF">SS1G_08311</name>
</gene>
<dbReference type="PANTHER" id="PTHR42057:SF2">
    <property type="entry name" value="F-BOX DOMAIN PROTEIN (AFU_ORTHOLOGUE AFUA_4G00200)-RELATED"/>
    <property type="match status" value="1"/>
</dbReference>
<name>A7ESK6_SCLS1</name>
<organism evidence="1 2">
    <name type="scientific">Sclerotinia sclerotiorum (strain ATCC 18683 / 1980 / Ss-1)</name>
    <name type="common">White mold</name>
    <name type="synonym">Whetzelinia sclerotiorum</name>
    <dbReference type="NCBI Taxonomy" id="665079"/>
    <lineage>
        <taxon>Eukaryota</taxon>
        <taxon>Fungi</taxon>
        <taxon>Dikarya</taxon>
        <taxon>Ascomycota</taxon>
        <taxon>Pezizomycotina</taxon>
        <taxon>Leotiomycetes</taxon>
        <taxon>Helotiales</taxon>
        <taxon>Sclerotiniaceae</taxon>
        <taxon>Sclerotinia</taxon>
    </lineage>
</organism>
<sequence length="93" mass="11154">MHNFFAKLPSTWLELGNYSFSHDWQLDWILSHGETLQVLILDFRPIVSVLRHRGEIMWHATKSRNLGLTGRICPRRQMLQNPIIRSSPKFYYW</sequence>
<reference evidence="2" key="1">
    <citation type="journal article" date="2011" name="PLoS Genet.">
        <title>Genomic analysis of the necrotrophic fungal pathogens Sclerotinia sclerotiorum and Botrytis cinerea.</title>
        <authorList>
            <person name="Amselem J."/>
            <person name="Cuomo C.A."/>
            <person name="van Kan J.A."/>
            <person name="Viaud M."/>
            <person name="Benito E.P."/>
            <person name="Couloux A."/>
            <person name="Coutinho P.M."/>
            <person name="de Vries R.P."/>
            <person name="Dyer P.S."/>
            <person name="Fillinger S."/>
            <person name="Fournier E."/>
            <person name="Gout L."/>
            <person name="Hahn M."/>
            <person name="Kohn L."/>
            <person name="Lapalu N."/>
            <person name="Plummer K.M."/>
            <person name="Pradier J.M."/>
            <person name="Quevillon E."/>
            <person name="Sharon A."/>
            <person name="Simon A."/>
            <person name="ten Have A."/>
            <person name="Tudzynski B."/>
            <person name="Tudzynski P."/>
            <person name="Wincker P."/>
            <person name="Andrew M."/>
            <person name="Anthouard V."/>
            <person name="Beever R.E."/>
            <person name="Beffa R."/>
            <person name="Benoit I."/>
            <person name="Bouzid O."/>
            <person name="Brault B."/>
            <person name="Chen Z."/>
            <person name="Choquer M."/>
            <person name="Collemare J."/>
            <person name="Cotton P."/>
            <person name="Danchin E.G."/>
            <person name="Da Silva C."/>
            <person name="Gautier A."/>
            <person name="Giraud C."/>
            <person name="Giraud T."/>
            <person name="Gonzalez C."/>
            <person name="Grossetete S."/>
            <person name="Guldener U."/>
            <person name="Henrissat B."/>
            <person name="Howlett B.J."/>
            <person name="Kodira C."/>
            <person name="Kretschmer M."/>
            <person name="Lappartient A."/>
            <person name="Leroch M."/>
            <person name="Levis C."/>
            <person name="Mauceli E."/>
            <person name="Neuveglise C."/>
            <person name="Oeser B."/>
            <person name="Pearson M."/>
            <person name="Poulain J."/>
            <person name="Poussereau N."/>
            <person name="Quesneville H."/>
            <person name="Rascle C."/>
            <person name="Schumacher J."/>
            <person name="Segurens B."/>
            <person name="Sexton A."/>
            <person name="Silva E."/>
            <person name="Sirven C."/>
            <person name="Soanes D.M."/>
            <person name="Talbot N.J."/>
            <person name="Templeton M."/>
            <person name="Yandava C."/>
            <person name="Yarden O."/>
            <person name="Zeng Q."/>
            <person name="Rollins J.A."/>
            <person name="Lebrun M.H."/>
            <person name="Dickman M."/>
        </authorList>
    </citation>
    <scope>NUCLEOTIDE SEQUENCE [LARGE SCALE GENOMIC DNA]</scope>
    <source>
        <strain evidence="2">ATCC 18683 / 1980 / Ss-1</strain>
    </source>
</reference>
<dbReference type="PANTHER" id="PTHR42057">
    <property type="entry name" value="F-BOX DOMAIN PROTEIN (AFU_ORTHOLOGUE AFUA_4G00200)"/>
    <property type="match status" value="1"/>
</dbReference>
<dbReference type="InParanoid" id="A7ESK6"/>
<dbReference type="KEGG" id="ssl:SS1G_08311"/>
<keyword evidence="2" id="KW-1185">Reference proteome</keyword>
<dbReference type="RefSeq" id="XP_001590571.1">
    <property type="nucleotide sequence ID" value="XM_001590521.1"/>
</dbReference>
<evidence type="ECO:0000313" key="2">
    <source>
        <dbReference type="Proteomes" id="UP000001312"/>
    </source>
</evidence>
<protein>
    <submittedName>
        <fullName evidence="1">Uncharacterized protein</fullName>
    </submittedName>
</protein>
<proteinExistence type="predicted"/>
<accession>A7ESK6</accession>
<dbReference type="HOGENOM" id="CLU_2401015_0_0_1"/>
<evidence type="ECO:0000313" key="1">
    <source>
        <dbReference type="EMBL" id="EDN92448.1"/>
    </source>
</evidence>
<dbReference type="GeneID" id="5486855"/>
<dbReference type="EMBL" id="CH476631">
    <property type="protein sequence ID" value="EDN92448.1"/>
    <property type="molecule type" value="Genomic_DNA"/>
</dbReference>
<dbReference type="Proteomes" id="UP000001312">
    <property type="component" value="Unassembled WGS sequence"/>
</dbReference>